<dbReference type="Gene3D" id="2.160.20.20">
    <property type="match status" value="1"/>
</dbReference>
<feature type="compositionally biased region" description="Acidic residues" evidence="1">
    <location>
        <begin position="613"/>
        <end position="626"/>
    </location>
</feature>
<dbReference type="InterPro" id="IPR011050">
    <property type="entry name" value="Pectin_lyase_fold/virulence"/>
</dbReference>
<evidence type="ECO:0000313" key="4">
    <source>
        <dbReference type="Proteomes" id="UP001056681"/>
    </source>
</evidence>
<dbReference type="Pfam" id="PF18883">
    <property type="entry name" value="AC_1"/>
    <property type="match status" value="1"/>
</dbReference>
<dbReference type="SUPFAM" id="SSF103515">
    <property type="entry name" value="Autotransporter"/>
    <property type="match status" value="1"/>
</dbReference>
<proteinExistence type="predicted"/>
<reference evidence="3" key="1">
    <citation type="submission" date="2020-10" db="EMBL/GenBank/DDBJ databases">
        <title>Whole-genome sequence of Luteibacter sp. EIF3.</title>
        <authorList>
            <person name="Friedrich I."/>
            <person name="Hertel R."/>
            <person name="Daniel R."/>
        </authorList>
    </citation>
    <scope>NUCLEOTIDE SEQUENCE</scope>
    <source>
        <strain evidence="3">EIF3</strain>
    </source>
</reference>
<name>A0ABY4T4C6_9GAMM</name>
<dbReference type="InterPro" id="IPR043990">
    <property type="entry name" value="AC_1"/>
</dbReference>
<dbReference type="PROSITE" id="PS51208">
    <property type="entry name" value="AUTOTRANSPORTER"/>
    <property type="match status" value="1"/>
</dbReference>
<dbReference type="EMBL" id="CP063231">
    <property type="protein sequence ID" value="URL59050.1"/>
    <property type="molecule type" value="Genomic_DNA"/>
</dbReference>
<feature type="domain" description="Autotransporter" evidence="2">
    <location>
        <begin position="669"/>
        <end position="942"/>
    </location>
</feature>
<evidence type="ECO:0000256" key="1">
    <source>
        <dbReference type="SAM" id="MobiDB-lite"/>
    </source>
</evidence>
<feature type="compositionally biased region" description="Pro residues" evidence="1">
    <location>
        <begin position="628"/>
        <end position="639"/>
    </location>
</feature>
<dbReference type="PRINTS" id="PR01484">
    <property type="entry name" value="PRTACTNFAMLY"/>
</dbReference>
<dbReference type="SMART" id="SM00869">
    <property type="entry name" value="Autotransporter"/>
    <property type="match status" value="1"/>
</dbReference>
<feature type="region of interest" description="Disordered" evidence="1">
    <location>
        <begin position="655"/>
        <end position="674"/>
    </location>
</feature>
<sequence length="942" mass="98526">MLDIAPGSYATTAPSEHGLLVINGGRGAGRDVEIRTEGKDAHAVHVRGRGGPGRGVALTQSILRTTGVAAHGLAVRGTEGTGATLDTVTIITEGASAVGASFANQNAHGQFFGGRIETSGYNATGVLGENNGKFSLEDTHVITRGSRARGLIASGAGSSLETQRATIETSGDQAHAVYVDNSATATLANTAVSTTGDTAHAMNANAGIGLITVSNSSFKTSGANATAIVVYDGSRAVFRETSIDTTGDRAIGIEDRGASVGLQDSRITTRGRSAYGVLSKGGDYGSKTPWIDVRGTTIHTEGAFGYGASASGGGSVDLTNSTIKTIGANAHGLYTSDGTVSTTNTVVNTSGKNAYGAIVQESGKLSIDGGSVSTTQTAALGVHDPGRIKITGGAVVAGGNGVFAEVDAASTKAFTIELSDKAQAVGDIRLPTDTAATQADDTKLSLSITNDAQWSGASSIVRNLMLTNKGTWVVTGNSQVGTLRHDRGIVTFDPAAPNEFGVLTILGDYEGHEGLFRMRAHLGGDTSPADLVHVLGNTTGTALIAVDVLDSRGDHTNEGIPLVRVDGRSDATFRLAGRAVAGSHEYFLHKGSLRQPDDGNWYLRSTLPPPVDPDIDPEVLDPETPDAVDPPPAPSPPVLRPETGTYRANQTAALDMFHGGPGAGEDDEGDASRGSAWARFERRHTTFDFRDQITTTTSTNELTVGTDLLRGGDTHDAYAGVMAAVGQSDTRGTSLLTRYSAKGRVRGTAGGIYAGVRTKDGTYLRGWAQYAHFNQRVEGDALPSERYDSNVLTASVEAGHRWRTALNTETDAYLEPQAQLLLNRLHGGSHTEATGTRVKSRHASGSTARLGMRAAARWTTPGGHVASPYVSANWLRRLGHLDATQFDTESITGGVPRNAYSLKLGVNFLRYSGWRAWIDVESRFGPRNYRRVAGTVGVRKNW</sequence>
<gene>
    <name evidence="3" type="ORF">IM816_02725</name>
</gene>
<dbReference type="Pfam" id="PF13229">
    <property type="entry name" value="Beta_helix"/>
    <property type="match status" value="1"/>
</dbReference>
<evidence type="ECO:0000313" key="3">
    <source>
        <dbReference type="EMBL" id="URL59050.1"/>
    </source>
</evidence>
<dbReference type="InterPro" id="IPR005546">
    <property type="entry name" value="Autotransporte_beta"/>
</dbReference>
<dbReference type="Pfam" id="PF03797">
    <property type="entry name" value="Autotransporter"/>
    <property type="match status" value="1"/>
</dbReference>
<accession>A0ABY4T4C6</accession>
<dbReference type="NCBIfam" id="TIGR01414">
    <property type="entry name" value="autotrans_barl"/>
    <property type="match status" value="1"/>
</dbReference>
<dbReference type="InterPro" id="IPR012332">
    <property type="entry name" value="Autotransporter_pectin_lyase_C"/>
</dbReference>
<dbReference type="RefSeq" id="WP_250339696.1">
    <property type="nucleotide sequence ID" value="NZ_CP063231.1"/>
</dbReference>
<dbReference type="SUPFAM" id="SSF51126">
    <property type="entry name" value="Pectin lyase-like"/>
    <property type="match status" value="1"/>
</dbReference>
<organism evidence="3 4">
    <name type="scientific">Luteibacter flocculans</name>
    <dbReference type="NCBI Taxonomy" id="2780091"/>
    <lineage>
        <taxon>Bacteria</taxon>
        <taxon>Pseudomonadati</taxon>
        <taxon>Pseudomonadota</taxon>
        <taxon>Gammaproteobacteria</taxon>
        <taxon>Lysobacterales</taxon>
        <taxon>Rhodanobacteraceae</taxon>
        <taxon>Luteibacter</taxon>
    </lineage>
</organism>
<dbReference type="Gene3D" id="2.40.128.130">
    <property type="entry name" value="Autotransporter beta-domain"/>
    <property type="match status" value="1"/>
</dbReference>
<dbReference type="InterPro" id="IPR036709">
    <property type="entry name" value="Autotransporte_beta_dom_sf"/>
</dbReference>
<dbReference type="Proteomes" id="UP001056681">
    <property type="component" value="Chromosome"/>
</dbReference>
<protein>
    <submittedName>
        <fullName evidence="3">Autotransporter outer membrane beta-barrel domain-containing protein</fullName>
    </submittedName>
</protein>
<dbReference type="InterPro" id="IPR006315">
    <property type="entry name" value="OM_autotransptr_brl_dom"/>
</dbReference>
<dbReference type="CDD" id="cd00253">
    <property type="entry name" value="PL_Passenger_AT"/>
    <property type="match status" value="1"/>
</dbReference>
<keyword evidence="4" id="KW-1185">Reference proteome</keyword>
<dbReference type="InterPro" id="IPR003991">
    <property type="entry name" value="Pertactin_virulence_factor"/>
</dbReference>
<dbReference type="InterPro" id="IPR039448">
    <property type="entry name" value="Beta_helix"/>
</dbReference>
<evidence type="ECO:0000259" key="2">
    <source>
        <dbReference type="PROSITE" id="PS51208"/>
    </source>
</evidence>
<feature type="region of interest" description="Disordered" evidence="1">
    <location>
        <begin position="598"/>
        <end position="643"/>
    </location>
</feature>